<gene>
    <name evidence="3" type="ORF">GCM10023175_13660</name>
</gene>
<accession>A0ABP8RJJ1</accession>
<evidence type="ECO:0000259" key="2">
    <source>
        <dbReference type="Pfam" id="PF13460"/>
    </source>
</evidence>
<dbReference type="Gene3D" id="3.40.50.720">
    <property type="entry name" value="NAD(P)-binding Rossmann-like Domain"/>
    <property type="match status" value="1"/>
</dbReference>
<dbReference type="InterPro" id="IPR036291">
    <property type="entry name" value="NAD(P)-bd_dom_sf"/>
</dbReference>
<dbReference type="Pfam" id="PF13460">
    <property type="entry name" value="NAD_binding_10"/>
    <property type="match status" value="1"/>
</dbReference>
<dbReference type="InterPro" id="IPR051164">
    <property type="entry name" value="NmrA-like_oxidored"/>
</dbReference>
<sequence>MRIVVAGGTGLIGSALVEALREADHEAVPASPSTGVDTLTGEGVAEALAGADVVVDVTNRMEFEPAAILEFFTASTRTLLAAERAAGVRHHVVLSIVGTDLLPDSGYLAAKAAQEELVRGSGVPFSIVRATQFFEFLGMIAQGSAVGDRIVLPTADLQPVAARDVSAALADVATAPPRGGVLDLAGPERAPFARFVRPALAALGDGRPVDEDPATGYFGATLERDALVPRGEARIGATDFATWLSAQAARV</sequence>
<dbReference type="EMBL" id="BAABGT010000022">
    <property type="protein sequence ID" value="GAA4540717.1"/>
    <property type="molecule type" value="Genomic_DNA"/>
</dbReference>
<dbReference type="Proteomes" id="UP001501598">
    <property type="component" value="Unassembled WGS sequence"/>
</dbReference>
<evidence type="ECO:0000313" key="3">
    <source>
        <dbReference type="EMBL" id="GAA4540717.1"/>
    </source>
</evidence>
<dbReference type="PANTHER" id="PTHR42748:SF3">
    <property type="entry name" value="BLL4366 PROTEIN"/>
    <property type="match status" value="1"/>
</dbReference>
<dbReference type="SUPFAM" id="SSF51735">
    <property type="entry name" value="NAD(P)-binding Rossmann-fold domains"/>
    <property type="match status" value="1"/>
</dbReference>
<keyword evidence="1" id="KW-0521">NADP</keyword>
<dbReference type="PANTHER" id="PTHR42748">
    <property type="entry name" value="NITROGEN METABOLITE REPRESSION PROTEIN NMRA FAMILY MEMBER"/>
    <property type="match status" value="1"/>
</dbReference>
<dbReference type="RefSeq" id="WP_345413841.1">
    <property type="nucleotide sequence ID" value="NZ_BAABGT010000022.1"/>
</dbReference>
<evidence type="ECO:0000256" key="1">
    <source>
        <dbReference type="ARBA" id="ARBA00022857"/>
    </source>
</evidence>
<comment type="caution">
    <text evidence="3">The sequence shown here is derived from an EMBL/GenBank/DDBJ whole genome shotgun (WGS) entry which is preliminary data.</text>
</comment>
<organism evidence="3 4">
    <name type="scientific">Pseudonocardia xishanensis</name>
    <dbReference type="NCBI Taxonomy" id="630995"/>
    <lineage>
        <taxon>Bacteria</taxon>
        <taxon>Bacillati</taxon>
        <taxon>Actinomycetota</taxon>
        <taxon>Actinomycetes</taxon>
        <taxon>Pseudonocardiales</taxon>
        <taxon>Pseudonocardiaceae</taxon>
        <taxon>Pseudonocardia</taxon>
    </lineage>
</organism>
<evidence type="ECO:0000313" key="4">
    <source>
        <dbReference type="Proteomes" id="UP001501598"/>
    </source>
</evidence>
<keyword evidence="4" id="KW-1185">Reference proteome</keyword>
<protein>
    <submittedName>
        <fullName evidence="3">SDR family oxidoreductase</fullName>
    </submittedName>
</protein>
<reference evidence="4" key="1">
    <citation type="journal article" date="2019" name="Int. J. Syst. Evol. Microbiol.">
        <title>The Global Catalogue of Microorganisms (GCM) 10K type strain sequencing project: providing services to taxonomists for standard genome sequencing and annotation.</title>
        <authorList>
            <consortium name="The Broad Institute Genomics Platform"/>
            <consortium name="The Broad Institute Genome Sequencing Center for Infectious Disease"/>
            <person name="Wu L."/>
            <person name="Ma J."/>
        </authorList>
    </citation>
    <scope>NUCLEOTIDE SEQUENCE [LARGE SCALE GENOMIC DNA]</scope>
    <source>
        <strain evidence="4">JCM 17906</strain>
    </source>
</reference>
<dbReference type="InterPro" id="IPR016040">
    <property type="entry name" value="NAD(P)-bd_dom"/>
</dbReference>
<proteinExistence type="predicted"/>
<feature type="domain" description="NAD(P)-binding" evidence="2">
    <location>
        <begin position="7"/>
        <end position="134"/>
    </location>
</feature>
<name>A0ABP8RJJ1_9PSEU</name>